<proteinExistence type="predicted"/>
<gene>
    <name evidence="2" type="ORF">PEVE_00013898</name>
</gene>
<feature type="compositionally biased region" description="Polar residues" evidence="1">
    <location>
        <begin position="43"/>
        <end position="53"/>
    </location>
</feature>
<keyword evidence="3" id="KW-1185">Reference proteome</keyword>
<comment type="caution">
    <text evidence="2">The sequence shown here is derived from an EMBL/GenBank/DDBJ whole genome shotgun (WGS) entry which is preliminary data.</text>
</comment>
<organism evidence="2 3">
    <name type="scientific">Porites evermanni</name>
    <dbReference type="NCBI Taxonomy" id="104178"/>
    <lineage>
        <taxon>Eukaryota</taxon>
        <taxon>Metazoa</taxon>
        <taxon>Cnidaria</taxon>
        <taxon>Anthozoa</taxon>
        <taxon>Hexacorallia</taxon>
        <taxon>Scleractinia</taxon>
        <taxon>Fungiina</taxon>
        <taxon>Poritidae</taxon>
        <taxon>Porites</taxon>
    </lineage>
</organism>
<feature type="region of interest" description="Disordered" evidence="1">
    <location>
        <begin position="395"/>
        <end position="425"/>
    </location>
</feature>
<feature type="compositionally biased region" description="Polar residues" evidence="1">
    <location>
        <begin position="452"/>
        <end position="469"/>
    </location>
</feature>
<feature type="compositionally biased region" description="Polar residues" evidence="1">
    <location>
        <begin position="414"/>
        <end position="425"/>
    </location>
</feature>
<accession>A0ABN8RRA1</accession>
<feature type="region of interest" description="Disordered" evidence="1">
    <location>
        <begin position="97"/>
        <end position="146"/>
    </location>
</feature>
<dbReference type="Proteomes" id="UP001159427">
    <property type="component" value="Unassembled WGS sequence"/>
</dbReference>
<reference evidence="2 3" key="1">
    <citation type="submission" date="2022-05" db="EMBL/GenBank/DDBJ databases">
        <authorList>
            <consortium name="Genoscope - CEA"/>
            <person name="William W."/>
        </authorList>
    </citation>
    <scope>NUCLEOTIDE SEQUENCE [LARGE SCALE GENOMIC DNA]</scope>
</reference>
<feature type="region of interest" description="Disordered" evidence="1">
    <location>
        <begin position="452"/>
        <end position="483"/>
    </location>
</feature>
<protein>
    <submittedName>
        <fullName evidence="2">Uncharacterized protein</fullName>
    </submittedName>
</protein>
<evidence type="ECO:0000256" key="1">
    <source>
        <dbReference type="SAM" id="MobiDB-lite"/>
    </source>
</evidence>
<feature type="compositionally biased region" description="Basic and acidic residues" evidence="1">
    <location>
        <begin position="118"/>
        <end position="141"/>
    </location>
</feature>
<name>A0ABN8RRA1_9CNID</name>
<dbReference type="EMBL" id="CALNXI010002033">
    <property type="protein sequence ID" value="CAH3181882.1"/>
    <property type="molecule type" value="Genomic_DNA"/>
</dbReference>
<sequence length="518" mass="58790">MQSKREPPSLLELSKFHRQKRENLLNGKKCIENQIHPIPERINTCNSQSSSNPGVLKDTEQPTDRQMASEDTECQNGISEQASRTGTIRVKDEYRRQRNGECYTGNEYKSNKNGPFNSERKGDMVDDGLNPHELSHSENHCHRTQRNGSECCMKNGGLNSTTLSSDHGCADKDEQRIETISDGSRIKILAERESRMAPFQQVSKQPAKEKNWLFIPASSAQPRLVDLQHNRHSGQPTRESTVVATEDFTGHPASKMRWIPIQPETFNTPRASGQRETETRLVLTNQISGHRLTESVPVAAENNTRQTAKTKMWTNIQHEPSGRSQIQNPSGQPARETRLLATQQTPEQLDKQVRRVHIQQNPGEPAKETTWVPIQQCSGQGVRKTKLVPIQQTLRQPGWVPTPPPAAKPPIKTRSQPTEQASSTLRNYKRLPPIQQTLDLNRPETRPPAVQETATSCQEPIRNEQSNESILARKNRRQGRQEAYPTRGFCPMRRQGVCRQTDGTEVQRTFVRVLNKRF</sequence>
<feature type="region of interest" description="Disordered" evidence="1">
    <location>
        <begin position="41"/>
        <end position="76"/>
    </location>
</feature>
<feature type="compositionally biased region" description="Polar residues" evidence="1">
    <location>
        <begin position="107"/>
        <end position="116"/>
    </location>
</feature>
<evidence type="ECO:0000313" key="3">
    <source>
        <dbReference type="Proteomes" id="UP001159427"/>
    </source>
</evidence>
<evidence type="ECO:0000313" key="2">
    <source>
        <dbReference type="EMBL" id="CAH3181882.1"/>
    </source>
</evidence>